<keyword evidence="4" id="KW-1185">Reference proteome</keyword>
<feature type="domain" description="Rad60/SUMO-like" evidence="2">
    <location>
        <begin position="329"/>
        <end position="376"/>
    </location>
</feature>
<dbReference type="InterPro" id="IPR029071">
    <property type="entry name" value="Ubiquitin-like_domsf"/>
</dbReference>
<sequence>MRSFFKKPSWASRGDENTDLDFYRHAGQVYNDIIAANKKAHSANMIAKNENSKRRRLSFEQSQGKHSPRFYNNDQVPNHQDQAQNFSSSCSSNMQEQIFMNDCQPTVVSCADTFNIANTTETSMRRCEPLVNAPSAQEGTPTAFPRIMQSDEDKEDGTVRSLRGNSTQTSPEDNVSDEHTLMDNDVVVQILITSKIPNTKPLIVRRKMRQPLKDVRLAWCNRQNLSKQMQGSVFLTWKGKRLFDVTTCRSLRIQTKGGNITSPRDLNFFPADNKELQIHMEAATEEINNSNDKLLIVNNSESPKITDFAKENPSSDKVILSCPGLGDLKLIAVFRSRRQIPAEYDVYLLFDGGRLDPTSTLATYELMNNDLVDVVIKLT</sequence>
<organism evidence="3 4">
    <name type="scientific">Aspergillus ellipticus CBS 707.79</name>
    <dbReference type="NCBI Taxonomy" id="1448320"/>
    <lineage>
        <taxon>Eukaryota</taxon>
        <taxon>Fungi</taxon>
        <taxon>Dikarya</taxon>
        <taxon>Ascomycota</taxon>
        <taxon>Pezizomycotina</taxon>
        <taxon>Eurotiomycetes</taxon>
        <taxon>Eurotiomycetidae</taxon>
        <taxon>Eurotiales</taxon>
        <taxon>Aspergillaceae</taxon>
        <taxon>Aspergillus</taxon>
        <taxon>Aspergillus subgen. Circumdati</taxon>
    </lineage>
</organism>
<dbReference type="AlphaFoldDB" id="A0A319DHP2"/>
<proteinExistence type="predicted"/>
<protein>
    <recommendedName>
        <fullName evidence="2">Rad60/SUMO-like domain-containing protein</fullName>
    </recommendedName>
</protein>
<feature type="region of interest" description="Disordered" evidence="1">
    <location>
        <begin position="133"/>
        <end position="177"/>
    </location>
</feature>
<reference evidence="3 4" key="1">
    <citation type="submission" date="2018-02" db="EMBL/GenBank/DDBJ databases">
        <title>The genomes of Aspergillus section Nigri reveals drivers in fungal speciation.</title>
        <authorList>
            <consortium name="DOE Joint Genome Institute"/>
            <person name="Vesth T.C."/>
            <person name="Nybo J."/>
            <person name="Theobald S."/>
            <person name="Brandl J."/>
            <person name="Frisvad J.C."/>
            <person name="Nielsen K.F."/>
            <person name="Lyhne E.K."/>
            <person name="Kogle M.E."/>
            <person name="Kuo A."/>
            <person name="Riley R."/>
            <person name="Clum A."/>
            <person name="Nolan M."/>
            <person name="Lipzen A."/>
            <person name="Salamov A."/>
            <person name="Henrissat B."/>
            <person name="Wiebenga A."/>
            <person name="De vries R.P."/>
            <person name="Grigoriev I.V."/>
            <person name="Mortensen U.H."/>
            <person name="Andersen M.R."/>
            <person name="Baker S.E."/>
        </authorList>
    </citation>
    <scope>NUCLEOTIDE SEQUENCE [LARGE SCALE GENOMIC DNA]</scope>
    <source>
        <strain evidence="3 4">CBS 707.79</strain>
    </source>
</reference>
<dbReference type="VEuPathDB" id="FungiDB:BO71DRAFT_443717"/>
<dbReference type="Pfam" id="PF11976">
    <property type="entry name" value="Rad60-SLD"/>
    <property type="match status" value="1"/>
</dbReference>
<feature type="compositionally biased region" description="Polar residues" evidence="1">
    <location>
        <begin position="163"/>
        <end position="173"/>
    </location>
</feature>
<evidence type="ECO:0000313" key="4">
    <source>
        <dbReference type="Proteomes" id="UP000247810"/>
    </source>
</evidence>
<accession>A0A319DHP2</accession>
<evidence type="ECO:0000256" key="1">
    <source>
        <dbReference type="SAM" id="MobiDB-lite"/>
    </source>
</evidence>
<gene>
    <name evidence="3" type="ORF">BO71DRAFT_443717</name>
</gene>
<name>A0A319DHP2_9EURO</name>
<dbReference type="InterPro" id="IPR022617">
    <property type="entry name" value="Rad60/SUMO-like_dom"/>
</dbReference>
<dbReference type="Gene3D" id="3.10.20.90">
    <property type="entry name" value="Phosphatidylinositol 3-kinase Catalytic Subunit, Chain A, domain 1"/>
    <property type="match status" value="1"/>
</dbReference>
<dbReference type="EMBL" id="KZ825973">
    <property type="protein sequence ID" value="PYH90683.1"/>
    <property type="molecule type" value="Genomic_DNA"/>
</dbReference>
<dbReference type="Proteomes" id="UP000247810">
    <property type="component" value="Unassembled WGS sequence"/>
</dbReference>
<evidence type="ECO:0000313" key="3">
    <source>
        <dbReference type="EMBL" id="PYH90683.1"/>
    </source>
</evidence>
<evidence type="ECO:0000259" key="2">
    <source>
        <dbReference type="Pfam" id="PF11976"/>
    </source>
</evidence>
<dbReference type="OrthoDB" id="3365399at2759"/>
<dbReference type="SUPFAM" id="SSF54236">
    <property type="entry name" value="Ubiquitin-like"/>
    <property type="match status" value="1"/>
</dbReference>